<dbReference type="Proteomes" id="UP000799776">
    <property type="component" value="Unassembled WGS sequence"/>
</dbReference>
<gene>
    <name evidence="2" type="ORF">K490DRAFT_65903</name>
</gene>
<organism evidence="2 3">
    <name type="scientific">Saccharata proteae CBS 121410</name>
    <dbReference type="NCBI Taxonomy" id="1314787"/>
    <lineage>
        <taxon>Eukaryota</taxon>
        <taxon>Fungi</taxon>
        <taxon>Dikarya</taxon>
        <taxon>Ascomycota</taxon>
        <taxon>Pezizomycotina</taxon>
        <taxon>Dothideomycetes</taxon>
        <taxon>Dothideomycetes incertae sedis</taxon>
        <taxon>Botryosphaeriales</taxon>
        <taxon>Saccharataceae</taxon>
        <taxon>Saccharata</taxon>
    </lineage>
</organism>
<dbReference type="AlphaFoldDB" id="A0A9P4HXH0"/>
<evidence type="ECO:0000313" key="3">
    <source>
        <dbReference type="Proteomes" id="UP000799776"/>
    </source>
</evidence>
<proteinExistence type="predicted"/>
<accession>A0A9P4HXH0</accession>
<comment type="caution">
    <text evidence="2">The sequence shown here is derived from an EMBL/GenBank/DDBJ whole genome shotgun (WGS) entry which is preliminary data.</text>
</comment>
<name>A0A9P4HXH0_9PEZI</name>
<dbReference type="EMBL" id="ML978721">
    <property type="protein sequence ID" value="KAF2087035.1"/>
    <property type="molecule type" value="Genomic_DNA"/>
</dbReference>
<keyword evidence="3" id="KW-1185">Reference proteome</keyword>
<protein>
    <submittedName>
        <fullName evidence="2">Uncharacterized protein</fullName>
    </submittedName>
</protein>
<reference evidence="2" key="1">
    <citation type="journal article" date="2020" name="Stud. Mycol.">
        <title>101 Dothideomycetes genomes: a test case for predicting lifestyles and emergence of pathogens.</title>
        <authorList>
            <person name="Haridas S."/>
            <person name="Albert R."/>
            <person name="Binder M."/>
            <person name="Bloem J."/>
            <person name="Labutti K."/>
            <person name="Salamov A."/>
            <person name="Andreopoulos B."/>
            <person name="Baker S."/>
            <person name="Barry K."/>
            <person name="Bills G."/>
            <person name="Bluhm B."/>
            <person name="Cannon C."/>
            <person name="Castanera R."/>
            <person name="Culley D."/>
            <person name="Daum C."/>
            <person name="Ezra D."/>
            <person name="Gonzalez J."/>
            <person name="Henrissat B."/>
            <person name="Kuo A."/>
            <person name="Liang C."/>
            <person name="Lipzen A."/>
            <person name="Lutzoni F."/>
            <person name="Magnuson J."/>
            <person name="Mondo S."/>
            <person name="Nolan M."/>
            <person name="Ohm R."/>
            <person name="Pangilinan J."/>
            <person name="Park H.-J."/>
            <person name="Ramirez L."/>
            <person name="Alfaro M."/>
            <person name="Sun H."/>
            <person name="Tritt A."/>
            <person name="Yoshinaga Y."/>
            <person name="Zwiers L.-H."/>
            <person name="Turgeon B."/>
            <person name="Goodwin S."/>
            <person name="Spatafora J."/>
            <person name="Crous P."/>
            <person name="Grigoriev I."/>
        </authorList>
    </citation>
    <scope>NUCLEOTIDE SEQUENCE</scope>
    <source>
        <strain evidence="2">CBS 121410</strain>
    </source>
</reference>
<evidence type="ECO:0000313" key="2">
    <source>
        <dbReference type="EMBL" id="KAF2087035.1"/>
    </source>
</evidence>
<feature type="region of interest" description="Disordered" evidence="1">
    <location>
        <begin position="126"/>
        <end position="197"/>
    </location>
</feature>
<feature type="compositionally biased region" description="Basic and acidic residues" evidence="1">
    <location>
        <begin position="160"/>
        <end position="179"/>
    </location>
</feature>
<sequence length="197" mass="21405">MIRTRSYRAREEPATFTYAICVYRLGLGIGYVLPHHEFVNAVQGIDILDYKALSEAMDNLFPQPPAGNIARPFSKPRLPLPFQICQNAEHKRTAIQERIRAGLDIMRQEGQTHEMELESILAGRGIQAPSGSFPSGSSGPGQAHTATGGPTRIKALMDAMRSEGEKHEAGLRARLESRGIEVPATPDASEGSGRAEG</sequence>
<evidence type="ECO:0000256" key="1">
    <source>
        <dbReference type="SAM" id="MobiDB-lite"/>
    </source>
</evidence>
<feature type="compositionally biased region" description="Low complexity" evidence="1">
    <location>
        <begin position="129"/>
        <end position="141"/>
    </location>
</feature>